<comment type="caution">
    <text evidence="1">The sequence shown here is derived from an EMBL/GenBank/DDBJ whole genome shotgun (WGS) entry which is preliminary data.</text>
</comment>
<evidence type="ECO:0000313" key="1">
    <source>
        <dbReference type="EMBL" id="GIE69507.1"/>
    </source>
</evidence>
<dbReference type="SUPFAM" id="SSF53067">
    <property type="entry name" value="Actin-like ATPase domain"/>
    <property type="match status" value="1"/>
</dbReference>
<name>A0ABQ4BFZ2_9ACTN</name>
<protein>
    <submittedName>
        <fullName evidence="1">Uncharacterized protein</fullName>
    </submittedName>
</protein>
<keyword evidence="2" id="KW-1185">Reference proteome</keyword>
<sequence length="116" mass="11981">MQIGVPRLAIDYGTACTRTVVVTPGQSWQPFLIDGNAEPSSAAHVDAHGRITVGSAAWRLAAVDPDGFVGAPLAEGTGTVSWHGRDVEVGDLVAATLLMVSEEVIRLLGAVPATYG</sequence>
<evidence type="ECO:0000313" key="2">
    <source>
        <dbReference type="Proteomes" id="UP000624709"/>
    </source>
</evidence>
<dbReference type="Proteomes" id="UP000624709">
    <property type="component" value="Unassembled WGS sequence"/>
</dbReference>
<organism evidence="1 2">
    <name type="scientific">Actinoplanes palleronii</name>
    <dbReference type="NCBI Taxonomy" id="113570"/>
    <lineage>
        <taxon>Bacteria</taxon>
        <taxon>Bacillati</taxon>
        <taxon>Actinomycetota</taxon>
        <taxon>Actinomycetes</taxon>
        <taxon>Micromonosporales</taxon>
        <taxon>Micromonosporaceae</taxon>
        <taxon>Actinoplanes</taxon>
    </lineage>
</organism>
<dbReference type="Gene3D" id="3.30.420.40">
    <property type="match status" value="1"/>
</dbReference>
<dbReference type="EMBL" id="BOMS01000088">
    <property type="protein sequence ID" value="GIE69507.1"/>
    <property type="molecule type" value="Genomic_DNA"/>
</dbReference>
<proteinExistence type="predicted"/>
<reference evidence="1 2" key="1">
    <citation type="submission" date="2021-01" db="EMBL/GenBank/DDBJ databases">
        <title>Whole genome shotgun sequence of Actinoplanes palleronii NBRC 14916.</title>
        <authorList>
            <person name="Komaki H."/>
            <person name="Tamura T."/>
        </authorList>
    </citation>
    <scope>NUCLEOTIDE SEQUENCE [LARGE SCALE GENOMIC DNA]</scope>
    <source>
        <strain evidence="1 2">NBRC 14916</strain>
    </source>
</reference>
<dbReference type="RefSeq" id="WP_203827654.1">
    <property type="nucleotide sequence ID" value="NZ_BAAATY010000019.1"/>
</dbReference>
<gene>
    <name evidence="1" type="ORF">Apa02nite_056150</name>
</gene>
<accession>A0ABQ4BFZ2</accession>
<dbReference type="InterPro" id="IPR043129">
    <property type="entry name" value="ATPase_NBD"/>
</dbReference>